<evidence type="ECO:0000313" key="2">
    <source>
        <dbReference type="Proteomes" id="UP000265520"/>
    </source>
</evidence>
<evidence type="ECO:0000313" key="1">
    <source>
        <dbReference type="EMBL" id="MCI59173.1"/>
    </source>
</evidence>
<sequence length="37" mass="4191">MAATPAWAVYGAEEGGFDPAQLRYKKERHHKSSRKES</sequence>
<comment type="caution">
    <text evidence="1">The sequence shown here is derived from an EMBL/GenBank/DDBJ whole genome shotgun (WGS) entry which is preliminary data.</text>
</comment>
<reference evidence="1 2" key="1">
    <citation type="journal article" date="2018" name="Front. Plant Sci.">
        <title>Red Clover (Trifolium pratense) and Zigzag Clover (T. medium) - A Picture of Genomic Similarities and Differences.</title>
        <authorList>
            <person name="Dluhosova J."/>
            <person name="Istvanek J."/>
            <person name="Nedelnik J."/>
            <person name="Repkova J."/>
        </authorList>
    </citation>
    <scope>NUCLEOTIDE SEQUENCE [LARGE SCALE GENOMIC DNA]</scope>
    <source>
        <strain evidence="2">cv. 10/8</strain>
        <tissue evidence="1">Leaf</tissue>
    </source>
</reference>
<dbReference type="AlphaFoldDB" id="A0A392TDD6"/>
<accession>A0A392TDD6</accession>
<dbReference type="Proteomes" id="UP000265520">
    <property type="component" value="Unassembled WGS sequence"/>
</dbReference>
<protein>
    <submittedName>
        <fullName evidence="1">tRNA wybutosine-synthesizing-like protein</fullName>
    </submittedName>
</protein>
<keyword evidence="2" id="KW-1185">Reference proteome</keyword>
<organism evidence="1 2">
    <name type="scientific">Trifolium medium</name>
    <dbReference type="NCBI Taxonomy" id="97028"/>
    <lineage>
        <taxon>Eukaryota</taxon>
        <taxon>Viridiplantae</taxon>
        <taxon>Streptophyta</taxon>
        <taxon>Embryophyta</taxon>
        <taxon>Tracheophyta</taxon>
        <taxon>Spermatophyta</taxon>
        <taxon>Magnoliopsida</taxon>
        <taxon>eudicotyledons</taxon>
        <taxon>Gunneridae</taxon>
        <taxon>Pentapetalae</taxon>
        <taxon>rosids</taxon>
        <taxon>fabids</taxon>
        <taxon>Fabales</taxon>
        <taxon>Fabaceae</taxon>
        <taxon>Papilionoideae</taxon>
        <taxon>50 kb inversion clade</taxon>
        <taxon>NPAAA clade</taxon>
        <taxon>Hologalegina</taxon>
        <taxon>IRL clade</taxon>
        <taxon>Trifolieae</taxon>
        <taxon>Trifolium</taxon>
    </lineage>
</organism>
<proteinExistence type="predicted"/>
<feature type="non-terminal residue" evidence="1">
    <location>
        <position position="37"/>
    </location>
</feature>
<name>A0A392TDD6_9FABA</name>
<dbReference type="EMBL" id="LXQA010558645">
    <property type="protein sequence ID" value="MCI59173.1"/>
    <property type="molecule type" value="Genomic_DNA"/>
</dbReference>